<dbReference type="Gene3D" id="2.130.10.10">
    <property type="entry name" value="YVTN repeat-like/Quinoprotein amine dehydrogenase"/>
    <property type="match status" value="1"/>
</dbReference>
<dbReference type="EMBL" id="FWXB01000021">
    <property type="protein sequence ID" value="SMC14156.1"/>
    <property type="molecule type" value="Genomic_DNA"/>
</dbReference>
<name>A0A1X7BWX9_9RHOB</name>
<keyword evidence="4" id="KW-1185">Reference proteome</keyword>
<reference evidence="3 4" key="1">
    <citation type="submission" date="2017-03" db="EMBL/GenBank/DDBJ databases">
        <authorList>
            <person name="Afonso C.L."/>
            <person name="Miller P.J."/>
            <person name="Scott M.A."/>
            <person name="Spackman E."/>
            <person name="Goraichik I."/>
            <person name="Dimitrov K.M."/>
            <person name="Suarez D.L."/>
            <person name="Swayne D.E."/>
        </authorList>
    </citation>
    <scope>NUCLEOTIDE SEQUENCE [LARGE SCALE GENOMIC DNA]</scope>
    <source>
        <strain evidence="3 4">CECT 7745</strain>
    </source>
</reference>
<dbReference type="InterPro" id="IPR018391">
    <property type="entry name" value="PQQ_b-propeller_rpt"/>
</dbReference>
<dbReference type="PANTHER" id="PTHR34512:SF30">
    <property type="entry name" value="OUTER MEMBRANE PROTEIN ASSEMBLY FACTOR BAMB"/>
    <property type="match status" value="1"/>
</dbReference>
<proteinExistence type="predicted"/>
<dbReference type="InterPro" id="IPR011047">
    <property type="entry name" value="Quinoprotein_ADH-like_sf"/>
</dbReference>
<feature type="signal peptide" evidence="1">
    <location>
        <begin position="1"/>
        <end position="21"/>
    </location>
</feature>
<dbReference type="Proteomes" id="UP000193224">
    <property type="component" value="Unassembled WGS sequence"/>
</dbReference>
<evidence type="ECO:0000256" key="1">
    <source>
        <dbReference type="SAM" id="SignalP"/>
    </source>
</evidence>
<keyword evidence="1" id="KW-0732">Signal</keyword>
<evidence type="ECO:0000259" key="2">
    <source>
        <dbReference type="Pfam" id="PF13360"/>
    </source>
</evidence>
<dbReference type="InterPro" id="IPR002372">
    <property type="entry name" value="PQQ_rpt_dom"/>
</dbReference>
<evidence type="ECO:0000313" key="4">
    <source>
        <dbReference type="Proteomes" id="UP000193224"/>
    </source>
</evidence>
<gene>
    <name evidence="3" type="primary">bamB</name>
    <name evidence="3" type="ORF">ROA7745_04021</name>
</gene>
<dbReference type="PROSITE" id="PS51257">
    <property type="entry name" value="PROKAR_LIPOPROTEIN"/>
    <property type="match status" value="1"/>
</dbReference>
<dbReference type="AlphaFoldDB" id="A0A1X7BWX9"/>
<dbReference type="SUPFAM" id="SSF50998">
    <property type="entry name" value="Quinoprotein alcohol dehydrogenase-like"/>
    <property type="match status" value="1"/>
</dbReference>
<dbReference type="RefSeq" id="WP_306372166.1">
    <property type="nucleotide sequence ID" value="NZ_FWXB01000021.1"/>
</dbReference>
<organism evidence="3 4">
    <name type="scientific">Roseovarius aestuarii</name>
    <dbReference type="NCBI Taxonomy" id="475083"/>
    <lineage>
        <taxon>Bacteria</taxon>
        <taxon>Pseudomonadati</taxon>
        <taxon>Pseudomonadota</taxon>
        <taxon>Alphaproteobacteria</taxon>
        <taxon>Rhodobacterales</taxon>
        <taxon>Roseobacteraceae</taxon>
        <taxon>Roseovarius</taxon>
    </lineage>
</organism>
<protein>
    <submittedName>
        <fullName evidence="3">Outer membrane protein assembly factor BamB</fullName>
    </submittedName>
</protein>
<feature type="chain" id="PRO_5012801353" evidence="1">
    <location>
        <begin position="22"/>
        <end position="442"/>
    </location>
</feature>
<sequence>MLKPRAILLGLLGAIALAACAKKEVILPGEREAIRDVLVDPADIPVADVAEDTSRALALPPMRANTDWLQGITSPATRTDHPALSSSPRLAWAVSIGAGDGRKNRITADPVVGGGRIYTLDAEARVTAVSTSGAVLWSTDLVPANDSAKDASGGGLAYADGTLFVSSGFGLMTALDGATGAQVWQQELQATGSGSPSVSGDLVYVVAGDEVAWALDTSDGRVRWQLAATPDINNVMGGPAPAVTDKYVVFAFGSGELQGAFRKGGLRLWDAQVAGQRPGYAAARIGDITGDPVVVDDRLYVGSHSGRTVALTLGSGKRLWTARDGALNPVWPAGDSVFMVSDRNELIRLNAEDGTRIWGKELPFFTKQRPKRQAEIFAHHGPIIAGRNLIVASSDAQLRLFDPVSGVQRGAVAMPGGATTNPVVAGSTLYVVTTKGQLAAFR</sequence>
<accession>A0A1X7BWX9</accession>
<dbReference type="Pfam" id="PF13360">
    <property type="entry name" value="PQQ_2"/>
    <property type="match status" value="1"/>
</dbReference>
<dbReference type="InterPro" id="IPR015943">
    <property type="entry name" value="WD40/YVTN_repeat-like_dom_sf"/>
</dbReference>
<dbReference type="PANTHER" id="PTHR34512">
    <property type="entry name" value="CELL SURFACE PROTEIN"/>
    <property type="match status" value="1"/>
</dbReference>
<evidence type="ECO:0000313" key="3">
    <source>
        <dbReference type="EMBL" id="SMC14156.1"/>
    </source>
</evidence>
<feature type="domain" description="Pyrrolo-quinoline quinone repeat" evidence="2">
    <location>
        <begin position="123"/>
        <end position="359"/>
    </location>
</feature>
<dbReference type="SMART" id="SM00564">
    <property type="entry name" value="PQQ"/>
    <property type="match status" value="5"/>
</dbReference>